<organism evidence="2 3">
    <name type="scientific">Saprolegnia diclina (strain VS20)</name>
    <dbReference type="NCBI Taxonomy" id="1156394"/>
    <lineage>
        <taxon>Eukaryota</taxon>
        <taxon>Sar</taxon>
        <taxon>Stramenopiles</taxon>
        <taxon>Oomycota</taxon>
        <taxon>Saprolegniomycetes</taxon>
        <taxon>Saprolegniales</taxon>
        <taxon>Saprolegniaceae</taxon>
        <taxon>Saprolegnia</taxon>
    </lineage>
</organism>
<sequence>WDFAAVQLQHIKHGWDKDVLSLLCDLGMSKLASTTWADIACVVNQKLMATPRHTAVKANKDNVRRIYEALKTKATCHREAQQRRRNPNRTQIPGTRRAASKVIDMTARASAARLKEATPIEKIYWDRVATQSCPVYGWSMKAMDRIYAVAVPKPPDTTWADVAFVVQKQLPAATGSTRCAAAQFSPRKVTRLVQRAIAYQQNARDRLRLAAVDATPHLDSTPMAAPAATHAPEGRISALSSASVED</sequence>
<dbReference type="EMBL" id="JH767171">
    <property type="protein sequence ID" value="EQC31029.1"/>
    <property type="molecule type" value="Genomic_DNA"/>
</dbReference>
<name>T0PZN7_SAPDV</name>
<evidence type="ECO:0000256" key="1">
    <source>
        <dbReference type="SAM" id="MobiDB-lite"/>
    </source>
</evidence>
<evidence type="ECO:0000313" key="3">
    <source>
        <dbReference type="Proteomes" id="UP000030762"/>
    </source>
</evidence>
<evidence type="ECO:0000313" key="2">
    <source>
        <dbReference type="EMBL" id="EQC31029.1"/>
    </source>
</evidence>
<feature type="non-terminal residue" evidence="2">
    <location>
        <position position="1"/>
    </location>
</feature>
<feature type="compositionally biased region" description="Low complexity" evidence="1">
    <location>
        <begin position="221"/>
        <end position="231"/>
    </location>
</feature>
<dbReference type="InParanoid" id="T0PZN7"/>
<proteinExistence type="predicted"/>
<dbReference type="GeneID" id="19951943"/>
<protein>
    <submittedName>
        <fullName evidence="2">Uncharacterized protein</fullName>
    </submittedName>
</protein>
<keyword evidence="3" id="KW-1185">Reference proteome</keyword>
<feature type="non-terminal residue" evidence="2">
    <location>
        <position position="246"/>
    </location>
</feature>
<gene>
    <name evidence="2" type="ORF">SDRG_11216</name>
</gene>
<dbReference type="Proteomes" id="UP000030762">
    <property type="component" value="Unassembled WGS sequence"/>
</dbReference>
<feature type="region of interest" description="Disordered" evidence="1">
    <location>
        <begin position="219"/>
        <end position="246"/>
    </location>
</feature>
<dbReference type="VEuPathDB" id="FungiDB:SDRG_11216"/>
<reference evidence="2 3" key="1">
    <citation type="submission" date="2012-04" db="EMBL/GenBank/DDBJ databases">
        <title>The Genome Sequence of Saprolegnia declina VS20.</title>
        <authorList>
            <consortium name="The Broad Institute Genome Sequencing Platform"/>
            <person name="Russ C."/>
            <person name="Nusbaum C."/>
            <person name="Tyler B."/>
            <person name="van West P."/>
            <person name="Dieguez-Uribeondo J."/>
            <person name="de Bruijn I."/>
            <person name="Tripathy S."/>
            <person name="Jiang R."/>
            <person name="Young S.K."/>
            <person name="Zeng Q."/>
            <person name="Gargeya S."/>
            <person name="Fitzgerald M."/>
            <person name="Haas B."/>
            <person name="Abouelleil A."/>
            <person name="Alvarado L."/>
            <person name="Arachchi H.M."/>
            <person name="Berlin A."/>
            <person name="Chapman S.B."/>
            <person name="Goldberg J."/>
            <person name="Griggs A."/>
            <person name="Gujja S."/>
            <person name="Hansen M."/>
            <person name="Howarth C."/>
            <person name="Imamovic A."/>
            <person name="Larimer J."/>
            <person name="McCowen C."/>
            <person name="Montmayeur A."/>
            <person name="Murphy C."/>
            <person name="Neiman D."/>
            <person name="Pearson M."/>
            <person name="Priest M."/>
            <person name="Roberts A."/>
            <person name="Saif S."/>
            <person name="Shea T."/>
            <person name="Sisk P."/>
            <person name="Sykes S."/>
            <person name="Wortman J."/>
            <person name="Nusbaum C."/>
            <person name="Birren B."/>
        </authorList>
    </citation>
    <scope>NUCLEOTIDE SEQUENCE [LARGE SCALE GENOMIC DNA]</scope>
    <source>
        <strain evidence="2 3">VS20</strain>
    </source>
</reference>
<accession>T0PZN7</accession>
<dbReference type="RefSeq" id="XP_008615468.1">
    <property type="nucleotide sequence ID" value="XM_008617246.1"/>
</dbReference>
<dbReference type="AlphaFoldDB" id="T0PZN7"/>